<organism evidence="8 9">
    <name type="scientific">Faecalicatena acetigenes</name>
    <dbReference type="NCBI Taxonomy" id="2981790"/>
    <lineage>
        <taxon>Bacteria</taxon>
        <taxon>Bacillati</taxon>
        <taxon>Bacillota</taxon>
        <taxon>Clostridia</taxon>
        <taxon>Lachnospirales</taxon>
        <taxon>Lachnospiraceae</taxon>
        <taxon>Faecalicatena</taxon>
    </lineage>
</organism>
<dbReference type="PANTHER" id="PTHR43390">
    <property type="entry name" value="SIGNAL PEPTIDASE I"/>
    <property type="match status" value="1"/>
</dbReference>
<dbReference type="InterPro" id="IPR019533">
    <property type="entry name" value="Peptidase_S26"/>
</dbReference>
<evidence type="ECO:0000313" key="9">
    <source>
        <dbReference type="Proteomes" id="UP001652394"/>
    </source>
</evidence>
<proteinExistence type="inferred from homology"/>
<dbReference type="InterPro" id="IPR019757">
    <property type="entry name" value="Pept_S26A_signal_pept_1_Lys-AS"/>
</dbReference>
<comment type="subcellular location">
    <subcellularLocation>
        <location evidence="2">Cell membrane</location>
        <topology evidence="2">Single-pass type II membrane protein</topology>
    </subcellularLocation>
    <subcellularLocation>
        <location evidence="6">Membrane</location>
        <topology evidence="6">Single-pass type II membrane protein</topology>
    </subcellularLocation>
</comment>
<dbReference type="GO" id="GO:0009003">
    <property type="term" value="F:signal peptidase activity"/>
    <property type="evidence" value="ECO:0007669"/>
    <property type="project" value="UniProtKB-EC"/>
</dbReference>
<evidence type="ECO:0000256" key="6">
    <source>
        <dbReference type="RuleBase" id="RU362042"/>
    </source>
</evidence>
<keyword evidence="5 6" id="KW-0378">Hydrolase</keyword>
<protein>
    <recommendedName>
        <fullName evidence="4 6">Signal peptidase I</fullName>
        <ecNumber evidence="4 6">3.4.21.89</ecNumber>
    </recommendedName>
</protein>
<dbReference type="EC" id="3.4.21.89" evidence="4 6"/>
<evidence type="ECO:0000256" key="3">
    <source>
        <dbReference type="ARBA" id="ARBA00009370"/>
    </source>
</evidence>
<feature type="transmembrane region" description="Helical" evidence="6">
    <location>
        <begin position="12"/>
        <end position="34"/>
    </location>
</feature>
<dbReference type="PANTHER" id="PTHR43390:SF1">
    <property type="entry name" value="CHLOROPLAST PROCESSING PEPTIDASE"/>
    <property type="match status" value="1"/>
</dbReference>
<comment type="catalytic activity">
    <reaction evidence="1 6">
        <text>Cleavage of hydrophobic, N-terminal signal or leader sequences from secreted and periplasmic proteins.</text>
        <dbReference type="EC" id="3.4.21.89"/>
    </reaction>
</comment>
<keyword evidence="6" id="KW-1133">Transmembrane helix</keyword>
<evidence type="ECO:0000256" key="5">
    <source>
        <dbReference type="ARBA" id="ARBA00022801"/>
    </source>
</evidence>
<dbReference type="Proteomes" id="UP001652394">
    <property type="component" value="Unassembled WGS sequence"/>
</dbReference>
<name>A0ABT2T894_9FIRM</name>
<sequence>MDGEKSIVRELLGWVLYILVIIGLTYLIITFVGVRTRVSGSSMETTLSDKDQLIVDKISYRFRDPKRYDIVVFPYQYEEDTYYIKRIIGLPGETVQVVGGEVYINGEALGEQYGTEEMLNPGIAEEPVTLGEDAYFVLGDNRNHSQDSRDPSVGVIHRKDLLGRAWVRIWPFDKFGVIRHE</sequence>
<comment type="caution">
    <text evidence="8">The sequence shown here is derived from an EMBL/GenBank/DDBJ whole genome shotgun (WGS) entry which is preliminary data.</text>
</comment>
<reference evidence="8 9" key="1">
    <citation type="journal article" date="2021" name="ISME Commun">
        <title>Automated analysis of genomic sequences facilitates high-throughput and comprehensive description of bacteria.</title>
        <authorList>
            <person name="Hitch T.C.A."/>
        </authorList>
    </citation>
    <scope>NUCLEOTIDE SEQUENCE [LARGE SCALE GENOMIC DNA]</scope>
    <source>
        <strain evidence="8 9">H2_18</strain>
    </source>
</reference>
<dbReference type="NCBIfam" id="TIGR02227">
    <property type="entry name" value="sigpep_I_bact"/>
    <property type="match status" value="1"/>
</dbReference>
<keyword evidence="6" id="KW-0645">Protease</keyword>
<keyword evidence="6" id="KW-0472">Membrane</keyword>
<evidence type="ECO:0000256" key="1">
    <source>
        <dbReference type="ARBA" id="ARBA00000677"/>
    </source>
</evidence>
<dbReference type="RefSeq" id="WP_082667574.1">
    <property type="nucleotide sequence ID" value="NZ_JAOQJX010000002.1"/>
</dbReference>
<dbReference type="PROSITE" id="PS00761">
    <property type="entry name" value="SPASE_I_3"/>
    <property type="match status" value="1"/>
</dbReference>
<evidence type="ECO:0000256" key="4">
    <source>
        <dbReference type="ARBA" id="ARBA00013208"/>
    </source>
</evidence>
<gene>
    <name evidence="8" type="primary">lepB</name>
    <name evidence="8" type="ORF">OCV51_02200</name>
</gene>
<comment type="similarity">
    <text evidence="3 6">Belongs to the peptidase S26 family.</text>
</comment>
<dbReference type="InterPro" id="IPR000223">
    <property type="entry name" value="Pept_S26A_signal_pept_1"/>
</dbReference>
<dbReference type="PRINTS" id="PR00727">
    <property type="entry name" value="LEADERPTASE"/>
</dbReference>
<dbReference type="CDD" id="cd06530">
    <property type="entry name" value="S26_SPase_I"/>
    <property type="match status" value="1"/>
</dbReference>
<keyword evidence="6" id="KW-0812">Transmembrane</keyword>
<dbReference type="InterPro" id="IPR036286">
    <property type="entry name" value="LexA/Signal_pep-like_sf"/>
</dbReference>
<dbReference type="SUPFAM" id="SSF51306">
    <property type="entry name" value="LexA/Signal peptidase"/>
    <property type="match status" value="1"/>
</dbReference>
<dbReference type="Pfam" id="PF10502">
    <property type="entry name" value="Peptidase_S26"/>
    <property type="match status" value="1"/>
</dbReference>
<feature type="domain" description="Peptidase S26" evidence="7">
    <location>
        <begin position="12"/>
        <end position="170"/>
    </location>
</feature>
<dbReference type="Gene3D" id="2.10.109.10">
    <property type="entry name" value="Umud Fragment, subunit A"/>
    <property type="match status" value="1"/>
</dbReference>
<evidence type="ECO:0000313" key="8">
    <source>
        <dbReference type="EMBL" id="MCU6746479.1"/>
    </source>
</evidence>
<accession>A0ABT2T894</accession>
<dbReference type="EMBL" id="JAOQJX010000002">
    <property type="protein sequence ID" value="MCU6746479.1"/>
    <property type="molecule type" value="Genomic_DNA"/>
</dbReference>
<evidence type="ECO:0000256" key="2">
    <source>
        <dbReference type="ARBA" id="ARBA00004401"/>
    </source>
</evidence>
<dbReference type="InterPro" id="IPR019758">
    <property type="entry name" value="Pept_S26A_signal_pept_1_CS"/>
</dbReference>
<keyword evidence="9" id="KW-1185">Reference proteome</keyword>
<dbReference type="PROSITE" id="PS00760">
    <property type="entry name" value="SPASE_I_2"/>
    <property type="match status" value="1"/>
</dbReference>
<evidence type="ECO:0000259" key="7">
    <source>
        <dbReference type="Pfam" id="PF10502"/>
    </source>
</evidence>